<reference evidence="1" key="1">
    <citation type="journal article" date="2014" name="Int. J. Syst. Evol. Microbiol.">
        <title>Complete genome sequence of Corynebacterium casei LMG S-19264T (=DSM 44701T), isolated from a smear-ripened cheese.</title>
        <authorList>
            <consortium name="US DOE Joint Genome Institute (JGI-PGF)"/>
            <person name="Walter F."/>
            <person name="Albersmeier A."/>
            <person name="Kalinowski J."/>
            <person name="Ruckert C."/>
        </authorList>
    </citation>
    <scope>NUCLEOTIDE SEQUENCE</scope>
    <source>
        <strain evidence="1">JCM 4815</strain>
    </source>
</reference>
<accession>A0A918P8D9</accession>
<evidence type="ECO:0000313" key="1">
    <source>
        <dbReference type="EMBL" id="GGY90418.1"/>
    </source>
</evidence>
<protein>
    <submittedName>
        <fullName evidence="1">Uncharacterized protein</fullName>
    </submittedName>
</protein>
<reference evidence="1" key="2">
    <citation type="submission" date="2020-09" db="EMBL/GenBank/DDBJ databases">
        <authorList>
            <person name="Sun Q."/>
            <person name="Ohkuma M."/>
        </authorList>
    </citation>
    <scope>NUCLEOTIDE SEQUENCE</scope>
    <source>
        <strain evidence="1">JCM 4815</strain>
    </source>
</reference>
<dbReference type="EMBL" id="BMVW01000001">
    <property type="protein sequence ID" value="GGY90418.1"/>
    <property type="molecule type" value="Genomic_DNA"/>
</dbReference>
<keyword evidence="2" id="KW-1185">Reference proteome</keyword>
<dbReference type="Proteomes" id="UP000622166">
    <property type="component" value="Unassembled WGS sequence"/>
</dbReference>
<proteinExistence type="predicted"/>
<gene>
    <name evidence="1" type="ORF">GCM10010365_06020</name>
</gene>
<sequence>MNIPYLYDAGALIAIDDGDRRIWARHRLTPDDGRDIHVPSVVVNRAWRDARRQVRLGKFLAGCHVVPVGRTSDPDDIHALVDTQAVKPAPVIRTV</sequence>
<comment type="caution">
    <text evidence="1">The sequence shown here is derived from an EMBL/GenBank/DDBJ whole genome shotgun (WGS) entry which is preliminary data.</text>
</comment>
<evidence type="ECO:0000313" key="2">
    <source>
        <dbReference type="Proteomes" id="UP000622166"/>
    </source>
</evidence>
<name>A0A918P8D9_9ACTN</name>
<dbReference type="RefSeq" id="WP_189854954.1">
    <property type="nucleotide sequence ID" value="NZ_BMVW01000001.1"/>
</dbReference>
<dbReference type="AlphaFoldDB" id="A0A918P8D9"/>
<organism evidence="1 2">
    <name type="scientific">Streptomyces poonensis</name>
    <dbReference type="NCBI Taxonomy" id="68255"/>
    <lineage>
        <taxon>Bacteria</taxon>
        <taxon>Bacillati</taxon>
        <taxon>Actinomycetota</taxon>
        <taxon>Actinomycetes</taxon>
        <taxon>Kitasatosporales</taxon>
        <taxon>Streptomycetaceae</taxon>
        <taxon>Streptomyces</taxon>
    </lineage>
</organism>